<dbReference type="eggNOG" id="COG0399">
    <property type="taxonomic scope" value="Bacteria"/>
</dbReference>
<dbReference type="GO" id="GO:0000271">
    <property type="term" value="P:polysaccharide biosynthetic process"/>
    <property type="evidence" value="ECO:0007669"/>
    <property type="project" value="TreeGrafter"/>
</dbReference>
<dbReference type="EMBL" id="ANHY01000040">
    <property type="protein sequence ID" value="EKV26044.1"/>
    <property type="molecule type" value="Genomic_DNA"/>
</dbReference>
<dbReference type="PANTHER" id="PTHR30244">
    <property type="entry name" value="TRANSAMINASE"/>
    <property type="match status" value="1"/>
</dbReference>
<dbReference type="InterPro" id="IPR000653">
    <property type="entry name" value="DegT/StrS_aminotransferase"/>
</dbReference>
<dbReference type="InterPro" id="IPR015421">
    <property type="entry name" value="PyrdxlP-dep_Trfase_major"/>
</dbReference>
<evidence type="ECO:0000256" key="1">
    <source>
        <dbReference type="ARBA" id="ARBA00037999"/>
    </source>
</evidence>
<reference evidence="2 3" key="1">
    <citation type="journal article" date="2013" name="Genome Announc.">
        <title>Draft Genome Sequence of an Alphaproteobacterium, Caenispirillum salinarum AK4(T), Isolated from a Solar Saltern.</title>
        <authorList>
            <person name="Khatri I."/>
            <person name="Singh A."/>
            <person name="Korpole S."/>
            <person name="Pinnaka A.K."/>
            <person name="Subramanian S."/>
        </authorList>
    </citation>
    <scope>NUCLEOTIDE SEQUENCE [LARGE SCALE GENOMIC DNA]</scope>
    <source>
        <strain evidence="2 3">AK4</strain>
    </source>
</reference>
<comment type="caution">
    <text evidence="2">The sequence shown here is derived from an EMBL/GenBank/DDBJ whole genome shotgun (WGS) entry which is preliminary data.</text>
</comment>
<protein>
    <submittedName>
        <fullName evidence="2">4-keto-6-deoxy-N-Acetyl-D-hexosaminyl-(Lipid carrier) aminotransferase</fullName>
    </submittedName>
</protein>
<organism evidence="2 3">
    <name type="scientific">Caenispirillum salinarum AK4</name>
    <dbReference type="NCBI Taxonomy" id="1238182"/>
    <lineage>
        <taxon>Bacteria</taxon>
        <taxon>Pseudomonadati</taxon>
        <taxon>Pseudomonadota</taxon>
        <taxon>Alphaproteobacteria</taxon>
        <taxon>Rhodospirillales</taxon>
        <taxon>Novispirillaceae</taxon>
        <taxon>Caenispirillum</taxon>
    </lineage>
</organism>
<dbReference type="Gene3D" id="3.40.640.10">
    <property type="entry name" value="Type I PLP-dependent aspartate aminotransferase-like (Major domain)"/>
    <property type="match status" value="1"/>
</dbReference>
<dbReference type="GO" id="GO:0030170">
    <property type="term" value="F:pyridoxal phosphate binding"/>
    <property type="evidence" value="ECO:0007669"/>
    <property type="project" value="TreeGrafter"/>
</dbReference>
<accession>K9GN00</accession>
<dbReference type="SUPFAM" id="SSF53383">
    <property type="entry name" value="PLP-dependent transferases"/>
    <property type="match status" value="1"/>
</dbReference>
<dbReference type="Proteomes" id="UP000009881">
    <property type="component" value="Unassembled WGS sequence"/>
</dbReference>
<dbReference type="GO" id="GO:0008483">
    <property type="term" value="F:transaminase activity"/>
    <property type="evidence" value="ECO:0007669"/>
    <property type="project" value="UniProtKB-KW"/>
</dbReference>
<keyword evidence="3" id="KW-1185">Reference proteome</keyword>
<dbReference type="PANTHER" id="PTHR30244:SF34">
    <property type="entry name" value="DTDP-4-AMINO-4,6-DIDEOXYGALACTOSE TRANSAMINASE"/>
    <property type="match status" value="1"/>
</dbReference>
<dbReference type="RefSeq" id="WP_009542951.1">
    <property type="nucleotide sequence ID" value="NZ_ANHY01000040.1"/>
</dbReference>
<keyword evidence="2" id="KW-0032">Aminotransferase</keyword>
<name>K9GN00_9PROT</name>
<evidence type="ECO:0000313" key="3">
    <source>
        <dbReference type="Proteomes" id="UP000009881"/>
    </source>
</evidence>
<comment type="similarity">
    <text evidence="1">Belongs to the DegT/DnrJ/EryC1 family.</text>
</comment>
<dbReference type="PATRIC" id="fig|1238182.3.peg.4511"/>
<proteinExistence type="inferred from homology"/>
<dbReference type="STRING" id="1238182.C882_3331"/>
<gene>
    <name evidence="2" type="ORF">C882_3331</name>
</gene>
<dbReference type="InterPro" id="IPR015424">
    <property type="entry name" value="PyrdxlP-dep_Trfase"/>
</dbReference>
<dbReference type="Pfam" id="PF01041">
    <property type="entry name" value="DegT_DnrJ_EryC1"/>
    <property type="match status" value="1"/>
</dbReference>
<evidence type="ECO:0000313" key="2">
    <source>
        <dbReference type="EMBL" id="EKV26044.1"/>
    </source>
</evidence>
<keyword evidence="2" id="KW-0808">Transferase</keyword>
<dbReference type="AlphaFoldDB" id="K9GN00"/>
<sequence>MTETLKVPFYRHDLTADDANAVAAVLATPFLTSGSVGREVEAQIAAFFDVPHALLTNSWTNGALAVLLALGVKPGDEVIVPAMTFIASANVAELLGARPVFVDVDPKTLLMRPEAVAAALTPRTKVVMPVHLYGQMCDMRGIRSVLAEREDVFLIEDCAHCFEGTRGGMRPGRWSDAAIFSFYATKNVACGEGGAIICRDSDLYDRLLQTRLHGMDAAAIHRYQKNAYRHWDMMRLGVKANLPDLLAALLPPQIKSVEARLAVRKDLVAGTRAYL</sequence>